<protein>
    <submittedName>
        <fullName evidence="12">Beta-glucan synthesis-associated protein SKN1</fullName>
    </submittedName>
</protein>
<evidence type="ECO:0000256" key="10">
    <source>
        <dbReference type="SAM" id="Phobius"/>
    </source>
</evidence>
<feature type="region of interest" description="Disordered" evidence="9">
    <location>
        <begin position="138"/>
        <end position="312"/>
    </location>
</feature>
<dbReference type="FunCoup" id="K1XWB6">
    <property type="interactions" value="146"/>
</dbReference>
<evidence type="ECO:0000256" key="9">
    <source>
        <dbReference type="SAM" id="MobiDB-lite"/>
    </source>
</evidence>
<evidence type="ECO:0000259" key="11">
    <source>
        <dbReference type="PROSITE" id="PS51762"/>
    </source>
</evidence>
<dbReference type="OrthoDB" id="412647at2759"/>
<dbReference type="PROSITE" id="PS51762">
    <property type="entry name" value="GH16_2"/>
    <property type="match status" value="1"/>
</dbReference>
<dbReference type="SUPFAM" id="SSF49899">
    <property type="entry name" value="Concanavalin A-like lectins/glucanases"/>
    <property type="match status" value="1"/>
</dbReference>
<dbReference type="GO" id="GO:0006078">
    <property type="term" value="P:(1-&gt;6)-beta-D-glucan biosynthetic process"/>
    <property type="evidence" value="ECO:0007669"/>
    <property type="project" value="TreeGrafter"/>
</dbReference>
<evidence type="ECO:0000256" key="2">
    <source>
        <dbReference type="ARBA" id="ARBA00010962"/>
    </source>
</evidence>
<evidence type="ECO:0000256" key="6">
    <source>
        <dbReference type="ARBA" id="ARBA00023136"/>
    </source>
</evidence>
<keyword evidence="3 10" id="KW-0812">Transmembrane</keyword>
<dbReference type="GO" id="GO:0005789">
    <property type="term" value="C:endoplasmic reticulum membrane"/>
    <property type="evidence" value="ECO:0007669"/>
    <property type="project" value="TreeGrafter"/>
</dbReference>
<accession>K1XWB6</accession>
<evidence type="ECO:0000313" key="13">
    <source>
        <dbReference type="Proteomes" id="UP000006753"/>
    </source>
</evidence>
<dbReference type="InterPro" id="IPR005629">
    <property type="entry name" value="Skn1/Kre6/Sbg1"/>
</dbReference>
<name>K1XWB6_MARBU</name>
<dbReference type="GO" id="GO:0031505">
    <property type="term" value="P:fungal-type cell wall organization"/>
    <property type="evidence" value="ECO:0007669"/>
    <property type="project" value="TreeGrafter"/>
</dbReference>
<gene>
    <name evidence="12" type="ORF">MBM_04626</name>
</gene>
<dbReference type="AlphaFoldDB" id="K1XWB6"/>
<keyword evidence="6 10" id="KW-0472">Membrane</keyword>
<evidence type="ECO:0000313" key="12">
    <source>
        <dbReference type="EMBL" id="EKD17049.1"/>
    </source>
</evidence>
<dbReference type="InterPro" id="IPR000757">
    <property type="entry name" value="Beta-glucanase-like"/>
</dbReference>
<dbReference type="GO" id="GO:0005886">
    <property type="term" value="C:plasma membrane"/>
    <property type="evidence" value="ECO:0007669"/>
    <property type="project" value="TreeGrafter"/>
</dbReference>
<evidence type="ECO:0000256" key="1">
    <source>
        <dbReference type="ARBA" id="ARBA00004606"/>
    </source>
</evidence>
<dbReference type="InterPro" id="IPR013320">
    <property type="entry name" value="ConA-like_dom_sf"/>
</dbReference>
<keyword evidence="5 10" id="KW-1133">Transmembrane helix</keyword>
<dbReference type="OMA" id="LPACTCK"/>
<keyword evidence="8" id="KW-0961">Cell wall biogenesis/degradation</keyword>
<dbReference type="Proteomes" id="UP000006753">
    <property type="component" value="Unassembled WGS sequence"/>
</dbReference>
<dbReference type="GO" id="GO:0015926">
    <property type="term" value="F:glucosidase activity"/>
    <property type="evidence" value="ECO:0007669"/>
    <property type="project" value="TreeGrafter"/>
</dbReference>
<reference evidence="12 13" key="1">
    <citation type="journal article" date="2012" name="BMC Genomics">
        <title>Sequencing the genome of Marssonina brunnea reveals fungus-poplar co-evolution.</title>
        <authorList>
            <person name="Zhu S."/>
            <person name="Cao Y.-Z."/>
            <person name="Jiang C."/>
            <person name="Tan B.-Y."/>
            <person name="Wang Z."/>
            <person name="Feng S."/>
            <person name="Zhang L."/>
            <person name="Su X.-H."/>
            <person name="Brejova B."/>
            <person name="Vinar T."/>
            <person name="Xu M."/>
            <person name="Wang M.-X."/>
            <person name="Zhang S.-G."/>
            <person name="Huang M.-R."/>
            <person name="Wu R."/>
            <person name="Zhou Y."/>
        </authorList>
    </citation>
    <scope>NUCLEOTIDE SEQUENCE [LARGE SCALE GENOMIC DNA]</scope>
    <source>
        <strain evidence="12 13">MB_m1</strain>
    </source>
</reference>
<dbReference type="HOGENOM" id="CLU_010811_4_1_1"/>
<evidence type="ECO:0000256" key="7">
    <source>
        <dbReference type="ARBA" id="ARBA00023180"/>
    </source>
</evidence>
<keyword evidence="13" id="KW-1185">Reference proteome</keyword>
<dbReference type="Pfam" id="PF03935">
    <property type="entry name" value="SKN1_KRE6_Sbg1"/>
    <property type="match status" value="1"/>
</dbReference>
<feature type="compositionally biased region" description="Polar residues" evidence="9">
    <location>
        <begin position="211"/>
        <end position="226"/>
    </location>
</feature>
<feature type="domain" description="GH16" evidence="11">
    <location>
        <begin position="427"/>
        <end position="782"/>
    </location>
</feature>
<dbReference type="PANTHER" id="PTHR31361">
    <property type="entry name" value="BETA-GLUCAN SYNTHESIS-ASSOCIATED PROTEIN KRE6-RELATED"/>
    <property type="match status" value="1"/>
</dbReference>
<keyword evidence="7" id="KW-0325">Glycoprotein</keyword>
<evidence type="ECO:0000256" key="3">
    <source>
        <dbReference type="ARBA" id="ARBA00022692"/>
    </source>
</evidence>
<dbReference type="CDD" id="cd02180">
    <property type="entry name" value="GH16_fungal_KRE6_glucanase"/>
    <property type="match status" value="1"/>
</dbReference>
<feature type="compositionally biased region" description="Polar residues" evidence="9">
    <location>
        <begin position="184"/>
        <end position="201"/>
    </location>
</feature>
<dbReference type="STRING" id="1072389.K1XWB6"/>
<sequence>MLLGTNQACLPLRLGSAFSTFLPAVDLSQSLSHSVTQSLIPSTATSSSIPWTTANASASTRSIRPLHIHIALDRLSLPDSHLPLPPPLPRNPFPSSAPPSLSKTFLPTLPFDTTTTTTTTNTNIRKHCWTTLRAPKFPADDRLTPLSPPHGPQLGGVDERAGPRRPLRVTVNSGSGGDILGPMESNSPGSVQTPATPSLSRSLLPAPRNTALPTSRLSVAPTTNAMYGSGGLDSTDSLLLPPKMRSRMYRDSPSEGPSRTPSGMSSRRSSWNSDTPSHDSRGFAAPAGFPFPSPFEDPRAPSRAGSDDDNINTQTVSEKYNIMPSAGLLLFPEDVEKDDYLHNPGPDDNDRDRCDIWNKRGMANVGGLVLITAAILVLFVGYPVLSFSRDIIAGPKSSCARNPDCLSDQLPLLKNQRVGLIDPDTPDDAKTVTSHDGTKLKLTFSDEFNTDGRTFYDGDDPYFQGVDIWYGVTQDLEWYDPDAITTANGTLNLRFDAFQNHNLNYRSGMLQSWNKLCFKGGRLEASISLPGRGDIQGFWPGFWAMGNLGRPGYPATTDGMWPYSYDHKCDAGITANQSSPDGLSLLPGMRLPACTCKNQDHPNAGYSRSAPEIDVIEASSGFMGPGEYDAAVGTASQSLQIAPFDIFYQPDYDYLEIYDVANTGMNIYRGGPYQEALSAVTWLNNDWYDGKAYQKYGFEYTPGTNGDVSWFVGDQYTYKVDPRSIRPNGNIGQRTIPEEPMSIIMNFGMSNSFATVFLHNLAKLMPATMRVDYIRIYQEVGSESITCDPENFETTEYIKRHPEPYANQNLTLWKETNYTWPTNTLVNGCTA</sequence>
<feature type="transmembrane region" description="Helical" evidence="10">
    <location>
        <begin position="361"/>
        <end position="385"/>
    </location>
</feature>
<proteinExistence type="inferred from homology"/>
<comment type="subcellular location">
    <subcellularLocation>
        <location evidence="1">Membrane</location>
        <topology evidence="1">Single-pass type II membrane protein</topology>
    </subcellularLocation>
</comment>
<organism evidence="12 13">
    <name type="scientific">Marssonina brunnea f. sp. multigermtubi (strain MB_m1)</name>
    <name type="common">Marssonina leaf spot fungus</name>
    <dbReference type="NCBI Taxonomy" id="1072389"/>
    <lineage>
        <taxon>Eukaryota</taxon>
        <taxon>Fungi</taxon>
        <taxon>Dikarya</taxon>
        <taxon>Ascomycota</taxon>
        <taxon>Pezizomycotina</taxon>
        <taxon>Leotiomycetes</taxon>
        <taxon>Helotiales</taxon>
        <taxon>Drepanopezizaceae</taxon>
        <taxon>Drepanopeziza</taxon>
    </lineage>
</organism>
<dbReference type="InParanoid" id="K1XWB6"/>
<dbReference type="Gene3D" id="2.60.120.200">
    <property type="match status" value="1"/>
</dbReference>
<evidence type="ECO:0000256" key="4">
    <source>
        <dbReference type="ARBA" id="ARBA00022968"/>
    </source>
</evidence>
<dbReference type="EMBL" id="JH921437">
    <property type="protein sequence ID" value="EKD17049.1"/>
    <property type="molecule type" value="Genomic_DNA"/>
</dbReference>
<keyword evidence="4" id="KW-0735">Signal-anchor</keyword>
<feature type="compositionally biased region" description="Low complexity" evidence="9">
    <location>
        <begin position="257"/>
        <end position="275"/>
    </location>
</feature>
<dbReference type="PANTHER" id="PTHR31361:SF1">
    <property type="entry name" value="BETA-GLUCAN SYNTHESIS-ASSOCIATED PROTEIN KRE6-RELATED"/>
    <property type="match status" value="1"/>
</dbReference>
<dbReference type="eggNOG" id="ENOG502QR13">
    <property type="taxonomic scope" value="Eukaryota"/>
</dbReference>
<evidence type="ECO:0000256" key="8">
    <source>
        <dbReference type="ARBA" id="ARBA00023316"/>
    </source>
</evidence>
<comment type="similarity">
    <text evidence="2">Belongs to the SKN1/KRE6 family.</text>
</comment>
<evidence type="ECO:0000256" key="5">
    <source>
        <dbReference type="ARBA" id="ARBA00022989"/>
    </source>
</evidence>
<dbReference type="KEGG" id="mbe:MBM_04626"/>